<dbReference type="AlphaFoldDB" id="A0A067RRM9"/>
<dbReference type="EMBL" id="KK852464">
    <property type="protein sequence ID" value="KDR23310.1"/>
    <property type="molecule type" value="Genomic_DNA"/>
</dbReference>
<organism evidence="1 2">
    <name type="scientific">Zootermopsis nevadensis</name>
    <name type="common">Dampwood termite</name>
    <dbReference type="NCBI Taxonomy" id="136037"/>
    <lineage>
        <taxon>Eukaryota</taxon>
        <taxon>Metazoa</taxon>
        <taxon>Ecdysozoa</taxon>
        <taxon>Arthropoda</taxon>
        <taxon>Hexapoda</taxon>
        <taxon>Insecta</taxon>
        <taxon>Pterygota</taxon>
        <taxon>Neoptera</taxon>
        <taxon>Polyneoptera</taxon>
        <taxon>Dictyoptera</taxon>
        <taxon>Blattodea</taxon>
        <taxon>Blattoidea</taxon>
        <taxon>Termitoidae</taxon>
        <taxon>Termopsidae</taxon>
        <taxon>Zootermopsis</taxon>
    </lineage>
</organism>
<proteinExistence type="predicted"/>
<accession>A0A067RRM9</accession>
<protein>
    <submittedName>
        <fullName evidence="1">Uncharacterized protein</fullName>
    </submittedName>
</protein>
<dbReference type="InParanoid" id="A0A067RRM9"/>
<reference evidence="1 2" key="1">
    <citation type="journal article" date="2014" name="Nat. Commun.">
        <title>Molecular traces of alternative social organization in a termite genome.</title>
        <authorList>
            <person name="Terrapon N."/>
            <person name="Li C."/>
            <person name="Robertson H.M."/>
            <person name="Ji L."/>
            <person name="Meng X."/>
            <person name="Booth W."/>
            <person name="Chen Z."/>
            <person name="Childers C.P."/>
            <person name="Glastad K.M."/>
            <person name="Gokhale K."/>
            <person name="Gowin J."/>
            <person name="Gronenberg W."/>
            <person name="Hermansen R.A."/>
            <person name="Hu H."/>
            <person name="Hunt B.G."/>
            <person name="Huylmans A.K."/>
            <person name="Khalil S.M."/>
            <person name="Mitchell R.D."/>
            <person name="Munoz-Torres M.C."/>
            <person name="Mustard J.A."/>
            <person name="Pan H."/>
            <person name="Reese J.T."/>
            <person name="Scharf M.E."/>
            <person name="Sun F."/>
            <person name="Vogel H."/>
            <person name="Xiao J."/>
            <person name="Yang W."/>
            <person name="Yang Z."/>
            <person name="Yang Z."/>
            <person name="Zhou J."/>
            <person name="Zhu J."/>
            <person name="Brent C.S."/>
            <person name="Elsik C.G."/>
            <person name="Goodisman M.A."/>
            <person name="Liberles D.A."/>
            <person name="Roe R.M."/>
            <person name="Vargo E.L."/>
            <person name="Vilcinskas A."/>
            <person name="Wang J."/>
            <person name="Bornberg-Bauer E."/>
            <person name="Korb J."/>
            <person name="Zhang G."/>
            <person name="Liebig J."/>
        </authorList>
    </citation>
    <scope>NUCLEOTIDE SEQUENCE [LARGE SCALE GENOMIC DNA]</scope>
    <source>
        <tissue evidence="1">Whole organism</tissue>
    </source>
</reference>
<evidence type="ECO:0000313" key="2">
    <source>
        <dbReference type="Proteomes" id="UP000027135"/>
    </source>
</evidence>
<dbReference type="Proteomes" id="UP000027135">
    <property type="component" value="Unassembled WGS sequence"/>
</dbReference>
<evidence type="ECO:0000313" key="1">
    <source>
        <dbReference type="EMBL" id="KDR23310.1"/>
    </source>
</evidence>
<name>A0A067RRM9_ZOONE</name>
<sequence>MRDGTLRYSQCQMFDRNYSALLVQVETEEDLDRLEQQVSASNLSLPTTGCLHGWNFDYTQYATTVVTELRSLDADL</sequence>
<gene>
    <name evidence="1" type="ORF">L798_15035</name>
</gene>
<keyword evidence="2" id="KW-1185">Reference proteome</keyword>